<dbReference type="SUPFAM" id="SSF53474">
    <property type="entry name" value="alpha/beta-Hydrolases"/>
    <property type="match status" value="1"/>
</dbReference>
<evidence type="ECO:0000256" key="1">
    <source>
        <dbReference type="ARBA" id="ARBA00022801"/>
    </source>
</evidence>
<evidence type="ECO:0000313" key="4">
    <source>
        <dbReference type="Proteomes" id="UP000237144"/>
    </source>
</evidence>
<dbReference type="InterPro" id="IPR029058">
    <property type="entry name" value="AB_hydrolase_fold"/>
</dbReference>
<keyword evidence="4" id="KW-1185">Reference proteome</keyword>
<comment type="caution">
    <text evidence="3">The sequence shown here is derived from an EMBL/GenBank/DDBJ whole genome shotgun (WGS) entry which is preliminary data.</text>
</comment>
<dbReference type="GO" id="GO:0005737">
    <property type="term" value="C:cytoplasm"/>
    <property type="evidence" value="ECO:0007669"/>
    <property type="project" value="TreeGrafter"/>
</dbReference>
<dbReference type="PANTHER" id="PTHR48070">
    <property type="entry name" value="ESTERASE OVCA2"/>
    <property type="match status" value="1"/>
</dbReference>
<dbReference type="InterPro" id="IPR050593">
    <property type="entry name" value="LovG"/>
</dbReference>
<dbReference type="InterPro" id="IPR005645">
    <property type="entry name" value="FSH-like_dom"/>
</dbReference>
<evidence type="ECO:0000259" key="2">
    <source>
        <dbReference type="Pfam" id="PF03959"/>
    </source>
</evidence>
<dbReference type="Pfam" id="PF03959">
    <property type="entry name" value="FSH1"/>
    <property type="match status" value="1"/>
</dbReference>
<dbReference type="Gene3D" id="3.40.50.1820">
    <property type="entry name" value="alpha/beta hydrolase"/>
    <property type="match status" value="1"/>
</dbReference>
<reference evidence="3 4" key="1">
    <citation type="journal article" date="2018" name="Front. Microbiol.">
        <title>Prospects for Fungal Bioremediation of Acidic Radioactive Waste Sites: Characterization and Genome Sequence of Rhodotorula taiwanensis MD1149.</title>
        <authorList>
            <person name="Tkavc R."/>
            <person name="Matrosova V.Y."/>
            <person name="Grichenko O.E."/>
            <person name="Gostincar C."/>
            <person name="Volpe R.P."/>
            <person name="Klimenkova P."/>
            <person name="Gaidamakova E.K."/>
            <person name="Zhou C.E."/>
            <person name="Stewart B.J."/>
            <person name="Lyman M.G."/>
            <person name="Malfatti S.A."/>
            <person name="Rubinfeld B."/>
            <person name="Courtot M."/>
            <person name="Singh J."/>
            <person name="Dalgard C.L."/>
            <person name="Hamilton T."/>
            <person name="Frey K.G."/>
            <person name="Gunde-Cimerman N."/>
            <person name="Dugan L."/>
            <person name="Daly M.J."/>
        </authorList>
    </citation>
    <scope>NUCLEOTIDE SEQUENCE [LARGE SCALE GENOMIC DNA]</scope>
    <source>
        <strain evidence="3 4">MD1149</strain>
    </source>
</reference>
<dbReference type="GO" id="GO:0005634">
    <property type="term" value="C:nucleus"/>
    <property type="evidence" value="ECO:0007669"/>
    <property type="project" value="TreeGrafter"/>
</dbReference>
<name>A0A2S5BBD4_9BASI</name>
<sequence length="282" mass="31461">MRPIRILGLPGHAQSAEYLRGRLAKHLEIWGPEFELVALDPVEPMSPATIIGDGHRSETTVASNFRWWDWTSHRRFKPGELERALLHFRNAWEAEGPFDVIFGFSQGAAFAVLVLALLEDPNLHPIWSRPSPRADIEWPPRPVRCAVLCSAYGPGDPAYQRWFDAKRPTTPTLHLLGRNDPVLDSVHALDTAARFEHAELHWHTGGHYIPRKPYWAALMREFMVRHCGVRAPPAQLSFAELSSPTESAASSAGESGGSFFPLTSMSSLTEIAAEAEGEWEDA</sequence>
<dbReference type="GO" id="GO:0016787">
    <property type="term" value="F:hydrolase activity"/>
    <property type="evidence" value="ECO:0007669"/>
    <property type="project" value="UniProtKB-KW"/>
</dbReference>
<gene>
    <name evidence="3" type="ORF">BMF94_2853</name>
</gene>
<feature type="domain" description="Serine hydrolase" evidence="2">
    <location>
        <begin position="3"/>
        <end position="213"/>
    </location>
</feature>
<dbReference type="PANTHER" id="PTHR48070:SF6">
    <property type="entry name" value="ESTERASE OVCA2"/>
    <property type="match status" value="1"/>
</dbReference>
<protein>
    <recommendedName>
        <fullName evidence="2">Serine hydrolase domain-containing protein</fullName>
    </recommendedName>
</protein>
<dbReference type="STRING" id="741276.A0A2S5BBD4"/>
<accession>A0A2S5BBD4</accession>
<keyword evidence="1" id="KW-0378">Hydrolase</keyword>
<dbReference type="OrthoDB" id="2094269at2759"/>
<dbReference type="AlphaFoldDB" id="A0A2S5BBD4"/>
<proteinExistence type="predicted"/>
<evidence type="ECO:0000313" key="3">
    <source>
        <dbReference type="EMBL" id="POY74041.1"/>
    </source>
</evidence>
<organism evidence="3 4">
    <name type="scientific">Rhodotorula taiwanensis</name>
    <dbReference type="NCBI Taxonomy" id="741276"/>
    <lineage>
        <taxon>Eukaryota</taxon>
        <taxon>Fungi</taxon>
        <taxon>Dikarya</taxon>
        <taxon>Basidiomycota</taxon>
        <taxon>Pucciniomycotina</taxon>
        <taxon>Microbotryomycetes</taxon>
        <taxon>Sporidiobolales</taxon>
        <taxon>Sporidiobolaceae</taxon>
        <taxon>Rhodotorula</taxon>
    </lineage>
</organism>
<dbReference type="EMBL" id="PJQD01000029">
    <property type="protein sequence ID" value="POY74041.1"/>
    <property type="molecule type" value="Genomic_DNA"/>
</dbReference>
<dbReference type="Proteomes" id="UP000237144">
    <property type="component" value="Unassembled WGS sequence"/>
</dbReference>